<feature type="compositionally biased region" description="Pro residues" evidence="1">
    <location>
        <begin position="413"/>
        <end position="429"/>
    </location>
</feature>
<proteinExistence type="predicted"/>
<accession>A0A367YVH0</accession>
<feature type="compositionally biased region" description="Low complexity" evidence="1">
    <location>
        <begin position="399"/>
        <end position="412"/>
    </location>
</feature>
<name>A0A367YVH0_9ACTN</name>
<feature type="region of interest" description="Disordered" evidence="1">
    <location>
        <begin position="118"/>
        <end position="160"/>
    </location>
</feature>
<keyword evidence="2" id="KW-1133">Transmembrane helix</keyword>
<dbReference type="Gene3D" id="2.60.40.10">
    <property type="entry name" value="Immunoglobulins"/>
    <property type="match status" value="2"/>
</dbReference>
<keyword evidence="2" id="KW-0812">Transmembrane</keyword>
<dbReference type="AlphaFoldDB" id="A0A367YVH0"/>
<keyword evidence="2" id="KW-0472">Membrane</keyword>
<dbReference type="EMBL" id="QOUI01000004">
    <property type="protein sequence ID" value="RCK69885.1"/>
    <property type="molecule type" value="Genomic_DNA"/>
</dbReference>
<feature type="region of interest" description="Disordered" evidence="1">
    <location>
        <begin position="383"/>
        <end position="522"/>
    </location>
</feature>
<dbReference type="Proteomes" id="UP000252770">
    <property type="component" value="Unassembled WGS sequence"/>
</dbReference>
<comment type="caution">
    <text evidence="3">The sequence shown here is derived from an EMBL/GenBank/DDBJ whole genome shotgun (WGS) entry which is preliminary data.</text>
</comment>
<feature type="transmembrane region" description="Helical" evidence="2">
    <location>
        <begin position="666"/>
        <end position="686"/>
    </location>
</feature>
<evidence type="ECO:0008006" key="5">
    <source>
        <dbReference type="Google" id="ProtNLM"/>
    </source>
</evidence>
<feature type="compositionally biased region" description="Pro residues" evidence="1">
    <location>
        <begin position="443"/>
        <end position="459"/>
    </location>
</feature>
<reference evidence="3 4" key="1">
    <citation type="submission" date="2018-07" db="EMBL/GenBank/DDBJ databases">
        <title>Desertimonas flava gen. nov. sp. nov.</title>
        <authorList>
            <person name="Liu S."/>
        </authorList>
    </citation>
    <scope>NUCLEOTIDE SEQUENCE [LARGE SCALE GENOMIC DNA]</scope>
    <source>
        <strain evidence="3 4">16Sb5-5</strain>
    </source>
</reference>
<dbReference type="InterPro" id="IPR013783">
    <property type="entry name" value="Ig-like_fold"/>
</dbReference>
<evidence type="ECO:0000313" key="4">
    <source>
        <dbReference type="Proteomes" id="UP000252770"/>
    </source>
</evidence>
<organism evidence="3 4">
    <name type="scientific">Desertihabitans brevis</name>
    <dbReference type="NCBI Taxonomy" id="2268447"/>
    <lineage>
        <taxon>Bacteria</taxon>
        <taxon>Bacillati</taxon>
        <taxon>Actinomycetota</taxon>
        <taxon>Actinomycetes</taxon>
        <taxon>Propionibacteriales</taxon>
        <taxon>Propionibacteriaceae</taxon>
        <taxon>Desertihabitans</taxon>
    </lineage>
</organism>
<keyword evidence="4" id="KW-1185">Reference proteome</keyword>
<sequence>MTVLLTAVGAVPALAITSSGGEGRPGEVVAVELATERPQQGPWLVRAPAGTIFAATPSVQGGGPGSSCVVVDATEARCVRQGRWPAGSRLRARLAIADTAPAGSVSATSTVGEETAGYTVTVLPPPPPRLSAPATTRDRTPTLRGTREALPSSGGPGHSVTVTDADGRRLCQVPAGNEAAWSCTPRELPLGETVLVARQTSPGGSTSAASEPSVVRVVGEVRLDHPVDGSSTFARDVTVSGTADPGSEVRVALSGRRATAPVSDRGRFTVDFDDVSPGRHRVTAEQRLPGVPPSRASTDVLVRELAPPTVSDPPAGSRTQEQRPLLRGRGEPAARVAVDLAGRRHTAQVDRSGRWSLRPVDELPLGTHELLVHQTVDGVDSTASRSSFTVVPPPPQQPAPGAAPSSPAEQPGDPVPGPTPERGPAPGPSEPDAAEPQGDPDQEQPPTPAPGPAPGPPEPDATEPDATEPDAAVPQPEPGREQPTGTGEGSGDVERPGEDDGPTRRHPPEATQTPGGGAWSSTRLMPVSLTAGSVDVVPGTAAQMSGRIGPNPSDEIVTVTVDGHVTGGVRYREVTVLAGGGRCTVAEDRFQCQVELGPAEETTFAITFLADAAAHSDQGVHRLHVRGDGRGAGDGPGTVNAVTSVLDLTADAPTDTEVLAREVSEFPGSVVVVLALFLFALAATLAERGR</sequence>
<gene>
    <name evidence="3" type="ORF">DT076_07570</name>
</gene>
<dbReference type="GO" id="GO:0005975">
    <property type="term" value="P:carbohydrate metabolic process"/>
    <property type="evidence" value="ECO:0007669"/>
    <property type="project" value="UniProtKB-ARBA"/>
</dbReference>
<evidence type="ECO:0000313" key="3">
    <source>
        <dbReference type="EMBL" id="RCK69885.1"/>
    </source>
</evidence>
<evidence type="ECO:0000256" key="2">
    <source>
        <dbReference type="SAM" id="Phobius"/>
    </source>
</evidence>
<evidence type="ECO:0000256" key="1">
    <source>
        <dbReference type="SAM" id="MobiDB-lite"/>
    </source>
</evidence>
<feature type="compositionally biased region" description="Basic and acidic residues" evidence="1">
    <location>
        <begin position="492"/>
        <end position="508"/>
    </location>
</feature>
<feature type="region of interest" description="Disordered" evidence="1">
    <location>
        <begin position="306"/>
        <end position="331"/>
    </location>
</feature>
<feature type="compositionally biased region" description="Basic and acidic residues" evidence="1">
    <location>
        <begin position="136"/>
        <end position="147"/>
    </location>
</feature>
<protein>
    <recommendedName>
        <fullName evidence="5">Bacterial Ig-like domain-containing protein</fullName>
    </recommendedName>
</protein>